<accession>A0A854QC15</accession>
<evidence type="ECO:0000256" key="1">
    <source>
        <dbReference type="ARBA" id="ARBA00004123"/>
    </source>
</evidence>
<dbReference type="GO" id="GO:0003677">
    <property type="term" value="F:DNA binding"/>
    <property type="evidence" value="ECO:0007669"/>
    <property type="project" value="InterPro"/>
</dbReference>
<dbReference type="Pfam" id="PF04997">
    <property type="entry name" value="RNA_pol_Rpb1_1"/>
    <property type="match status" value="1"/>
</dbReference>
<dbReference type="FunFam" id="2.40.40.20:FF:000019">
    <property type="entry name" value="DNA-directed RNA polymerase II subunit RPB1"/>
    <property type="match status" value="1"/>
</dbReference>
<comment type="subunit">
    <text evidence="3">Component of the RNA polymerase I (Pol I) complex consisting of at least 13 subunits.</text>
</comment>
<dbReference type="FunFam" id="1.10.274.100:FF:000006">
    <property type="entry name" value="DNA-directed RNA polymerase subunit"/>
    <property type="match status" value="1"/>
</dbReference>
<dbReference type="EC" id="2.7.7.6" evidence="14"/>
<feature type="compositionally biased region" description="Acidic residues" evidence="15">
    <location>
        <begin position="154"/>
        <end position="166"/>
    </location>
</feature>
<dbReference type="Pfam" id="PF05000">
    <property type="entry name" value="RNA_pol_Rpb1_4"/>
    <property type="match status" value="1"/>
</dbReference>
<evidence type="ECO:0000259" key="16">
    <source>
        <dbReference type="SMART" id="SM00663"/>
    </source>
</evidence>
<evidence type="ECO:0000256" key="7">
    <source>
        <dbReference type="ARBA" id="ARBA00022723"/>
    </source>
</evidence>
<dbReference type="Gene3D" id="1.10.357.120">
    <property type="match status" value="1"/>
</dbReference>
<sequence>MDISHSIHSEVSSLSFSFLSADDIKAISVKKVDNPILLDNLNLPTRGGLYDPKLGPMGSRDLCETCHLSYFACPGHFGHIELPTPVYHPLFMNQCYHLLRGVCLYCHHFKMPEIVAASYVARLRLLDAGLLTESHEVAALFDNAIGKSSRQKDNDEDEDAEGDVDMDAPAPQTIESAAEFMVRIEAYVQHHLKLAKQNAGGRDSKVEDGYKDGLVFEERKKLLHEFGKKIWNRCTRCTAYGNTFRKEKAIKIIEYDLTPKQKLANKLSNLRRPDVLAASGKYSSKQRRSDGDIDEGIEMDSDKSSVSEGEGESLDEEEEEEQDVGQTVAKTASGQVKGTRGRHERVMSPAEVRAHLRLLFGKEPEICRLIYGRHGNPAALSSVAPPPLADMFFMEVVPVTPTRFRPAARMGDELFENSQNSLLTTVLSTCQRIQKLNQDLINQAKAERGELVLDAVAKAQGGRTFELLLEALIKLQHDVNSFVDSTKNPAVMRQGKLPPPGVKQLLEKKEGLFRKHMMGKRVNYAARSVISPDINIETNEIGIPPVFAKKLTYPEPVTQQNVAELRQLVINGPKIHPGAALVQNEDGTQISLDKLTLDQRISLANQLLTPQGSEDNIGAASIGPAAKNKKVYRHIRDGDIVILNRQPTLHKPSMMCHRVKVLLGEKTIRMHYANCNSYNADFDGDEMNIHFPQNEVARAEAQMIANTDNQYLVPTSGGPLRGLIQDHVVAGVWMCNKSSFFTREQYFQLIYGALRTENNYTGRSRIITLPPAIFKPKPLWTGKQIMSTILTNLTPSNAQGLNLTSRNKVQNKLWRRDDSSDPAMSEENVIFLDGHLVCGVLDKSQYGASGYGLVHSVHELYGPYVANRLLGVLSRLLTKYLQHDAFSCRMDDLILTAEGEKIRKDILDKASGDGAIAAMKYVGLPEGSKIEDPDTAKNLAIRLEEILRDDHLMAGLDAVMQSAFNKTTSKINNDVLPDHLVRPFPDNNMQMMTISGAKGSKVNASQISTLLGQQALEGRRVPTMVSGKTLPSFKAFDTSARAGGYVANRFLTGIRPQEYYFHCMAGREGLIDTAVKTSRSGYLQRCLIKHLEGVKVHYDHTVRDSDSSVLQFLYGEDSLDVTKQTHLNKFDFAAANHLSLLNKVRPGDTAGKVSDEALSHMKKALKKPHKHVPALSEYSPSRYIGSMSEAYAKKLNNYIEDNKLGYIAKKGENKASPYTSERVPEKEFLGLARARYMRSLVEPGEAVGLLASQGVGEPSTQMTLNTFHLAGHGAANVTLGIPRLREIVMTASSKPTTPTMKLPLREHISDKDIETFVKQVSRLTLSEVVERVTVTERLSSKSSESDSRQRKYTVLLEFYPPEEYGTEYEITPEQLHESLAWHFAPRLKKEIQNEIRRVAKTKEQEAQVGKGRKVRVGGDEGDEEEVDREPDVRRRGRDDELDNDDEDSYQLKRAAQAKQHEYEADSDVDSGVADLEDFVEKELEEDDEEDVEDDAAEKAKKDQKADDWAELFKLASKYATTFSFDGHSGKSAQFDLEFPASAPKLLLVDIIERTCRAAVVHEIENIGRCMKIFSDKGEFTRSLITEGSNLRGMWALADELVDLDRLSSNDIYAILTTFGVEAARRAIIDEVSSVFGAYGIAVDYRHLTIIADYMTHAGGFRPFNRTGISAKSSPLLKASFETTVAFLSEATLHGDFDDLTSPAAKIVMGKPSASGTGAFDIRAPTRL</sequence>
<comment type="subcellular location">
    <subcellularLocation>
        <location evidence="1">Nucleus</location>
    </subcellularLocation>
</comment>
<evidence type="ECO:0000256" key="3">
    <source>
        <dbReference type="ARBA" id="ARBA00011251"/>
    </source>
</evidence>
<dbReference type="Gene3D" id="1.10.274.100">
    <property type="entry name" value="RNA polymerase Rpb1, domain 3"/>
    <property type="match status" value="1"/>
</dbReference>
<dbReference type="PANTHER" id="PTHR19376:SF11">
    <property type="entry name" value="DNA-DIRECTED RNA POLYMERASE I SUBUNIT RPA1"/>
    <property type="match status" value="1"/>
</dbReference>
<dbReference type="Gene3D" id="1.10.132.30">
    <property type="match status" value="1"/>
</dbReference>
<dbReference type="GO" id="GO:0003899">
    <property type="term" value="F:DNA-directed RNA polymerase activity"/>
    <property type="evidence" value="ECO:0007669"/>
    <property type="project" value="UniProtKB-EC"/>
</dbReference>
<feature type="compositionally biased region" description="Polar residues" evidence="15">
    <location>
        <begin position="324"/>
        <end position="336"/>
    </location>
</feature>
<comment type="similarity">
    <text evidence="2 14">Belongs to the RNA polymerase beta' chain family.</text>
</comment>
<dbReference type="Pfam" id="PF04998">
    <property type="entry name" value="RNA_pol_Rpb1_5"/>
    <property type="match status" value="1"/>
</dbReference>
<dbReference type="Gene3D" id="4.10.860.120">
    <property type="entry name" value="RNA polymerase II, clamp domain"/>
    <property type="match status" value="1"/>
</dbReference>
<keyword evidence="6 14" id="KW-0548">Nucleotidyltransferase</keyword>
<dbReference type="GO" id="GO:0046872">
    <property type="term" value="F:metal ion binding"/>
    <property type="evidence" value="ECO:0007669"/>
    <property type="project" value="UniProtKB-KW"/>
</dbReference>
<feature type="region of interest" description="Disordered" evidence="15">
    <location>
        <begin position="148"/>
        <end position="168"/>
    </location>
</feature>
<dbReference type="InterPro" id="IPR007066">
    <property type="entry name" value="RNA_pol_Rpb1_3"/>
</dbReference>
<dbReference type="OrthoDB" id="270392at2759"/>
<dbReference type="Pfam" id="PF04983">
    <property type="entry name" value="RNA_pol_Rpb1_3"/>
    <property type="match status" value="1"/>
</dbReference>
<evidence type="ECO:0000256" key="4">
    <source>
        <dbReference type="ARBA" id="ARBA00022478"/>
    </source>
</evidence>
<dbReference type="GO" id="GO:0006351">
    <property type="term" value="P:DNA-templated transcription"/>
    <property type="evidence" value="ECO:0007669"/>
    <property type="project" value="InterPro"/>
</dbReference>
<dbReference type="EMBL" id="AMKT01000041">
    <property type="protein sequence ID" value="OXG21841.1"/>
    <property type="molecule type" value="Genomic_DNA"/>
</dbReference>
<dbReference type="FunFam" id="4.10.860.120:FF:000006">
    <property type="entry name" value="DNA-directed RNA polymerase subunit"/>
    <property type="match status" value="1"/>
</dbReference>
<dbReference type="InterPro" id="IPR000722">
    <property type="entry name" value="RNA_pol_asu"/>
</dbReference>
<dbReference type="PANTHER" id="PTHR19376">
    <property type="entry name" value="DNA-DIRECTED RNA POLYMERASE"/>
    <property type="match status" value="1"/>
</dbReference>
<comment type="catalytic activity">
    <reaction evidence="12 14">
        <text>RNA(n) + a ribonucleoside 5'-triphosphate = RNA(n+1) + diphosphate</text>
        <dbReference type="Rhea" id="RHEA:21248"/>
        <dbReference type="Rhea" id="RHEA-COMP:14527"/>
        <dbReference type="Rhea" id="RHEA-COMP:17342"/>
        <dbReference type="ChEBI" id="CHEBI:33019"/>
        <dbReference type="ChEBI" id="CHEBI:61557"/>
        <dbReference type="ChEBI" id="CHEBI:140395"/>
        <dbReference type="EC" id="2.7.7.6"/>
    </reaction>
</comment>
<keyword evidence="5 14" id="KW-0808">Transferase</keyword>
<dbReference type="Pfam" id="PF00623">
    <property type="entry name" value="RNA_pol_Rpb1_2"/>
    <property type="match status" value="1"/>
</dbReference>
<dbReference type="Gene3D" id="3.30.70.2850">
    <property type="match status" value="1"/>
</dbReference>
<proteinExistence type="inferred from homology"/>
<feature type="compositionally biased region" description="Acidic residues" evidence="15">
    <location>
        <begin position="1464"/>
        <end position="1495"/>
    </location>
</feature>
<feature type="region of interest" description="Disordered" evidence="15">
    <location>
        <begin position="1401"/>
        <end position="1502"/>
    </location>
</feature>
<dbReference type="InterPro" id="IPR047107">
    <property type="entry name" value="DNA-dir_RNA_pol1_lsu_C"/>
</dbReference>
<dbReference type="CDD" id="cd01435">
    <property type="entry name" value="RNAP_I_RPA1_N"/>
    <property type="match status" value="1"/>
</dbReference>
<feature type="compositionally biased region" description="Acidic residues" evidence="15">
    <location>
        <begin position="1419"/>
        <end position="1428"/>
    </location>
</feature>
<organism evidence="17 18">
    <name type="scientific">Cryptococcus neoformans Tu259-1</name>
    <dbReference type="NCBI Taxonomy" id="1230072"/>
    <lineage>
        <taxon>Eukaryota</taxon>
        <taxon>Fungi</taxon>
        <taxon>Dikarya</taxon>
        <taxon>Basidiomycota</taxon>
        <taxon>Agaricomycotina</taxon>
        <taxon>Tremellomycetes</taxon>
        <taxon>Tremellales</taxon>
        <taxon>Cryptococcaceae</taxon>
        <taxon>Cryptococcus</taxon>
        <taxon>Cryptococcus neoformans species complex</taxon>
    </lineage>
</organism>
<evidence type="ECO:0000256" key="10">
    <source>
        <dbReference type="ARBA" id="ARBA00023163"/>
    </source>
</evidence>
<evidence type="ECO:0000313" key="18">
    <source>
        <dbReference type="Proteomes" id="UP000199727"/>
    </source>
</evidence>
<evidence type="ECO:0000256" key="15">
    <source>
        <dbReference type="SAM" id="MobiDB-lite"/>
    </source>
</evidence>
<evidence type="ECO:0000256" key="6">
    <source>
        <dbReference type="ARBA" id="ARBA00022695"/>
    </source>
</evidence>
<evidence type="ECO:0000313" key="17">
    <source>
        <dbReference type="EMBL" id="OXG21841.1"/>
    </source>
</evidence>
<feature type="region of interest" description="Disordered" evidence="15">
    <location>
        <begin position="278"/>
        <end position="346"/>
    </location>
</feature>
<dbReference type="Gene3D" id="1.10.150.390">
    <property type="match status" value="1"/>
</dbReference>
<evidence type="ECO:0000256" key="13">
    <source>
        <dbReference type="ARBA" id="ARBA00053996"/>
    </source>
</evidence>
<feature type="compositionally biased region" description="Acidic residues" evidence="15">
    <location>
        <begin position="309"/>
        <end position="323"/>
    </location>
</feature>
<keyword evidence="4 14" id="KW-0240">DNA-directed RNA polymerase</keyword>
<evidence type="ECO:0000256" key="8">
    <source>
        <dbReference type="ARBA" id="ARBA00022833"/>
    </source>
</evidence>
<dbReference type="Gene3D" id="2.40.40.20">
    <property type="match status" value="1"/>
</dbReference>
<name>A0A854QC15_CRYNE</name>
<reference evidence="17 18" key="1">
    <citation type="submission" date="2017-06" db="EMBL/GenBank/DDBJ databases">
        <title>Global population genomics of the pathogenic fungus Cryptococcus neoformans var. grubii.</title>
        <authorList>
            <person name="Cuomo C."/>
            <person name="Litvintseva A."/>
            <person name="Chen Y."/>
            <person name="Young S."/>
            <person name="Zeng Q."/>
            <person name="Chapman S."/>
            <person name="Gujja S."/>
            <person name="Saif S."/>
            <person name="Birren B."/>
        </authorList>
    </citation>
    <scope>NUCLEOTIDE SEQUENCE [LARGE SCALE GENOMIC DNA]</scope>
    <source>
        <strain evidence="17 18">Tu259-1</strain>
    </source>
</reference>
<dbReference type="InterPro" id="IPR007080">
    <property type="entry name" value="RNA_pol_Rpb1_1"/>
</dbReference>
<keyword evidence="11" id="KW-0539">Nucleus</keyword>
<evidence type="ECO:0000256" key="14">
    <source>
        <dbReference type="RuleBase" id="RU004279"/>
    </source>
</evidence>
<dbReference type="InterPro" id="IPR045867">
    <property type="entry name" value="DNA-dir_RpoC_beta_prime"/>
</dbReference>
<feature type="compositionally biased region" description="Basic and acidic residues" evidence="15">
    <location>
        <begin position="1429"/>
        <end position="1438"/>
    </location>
</feature>
<keyword evidence="9" id="KW-0460">Magnesium</keyword>
<dbReference type="InterPro" id="IPR015699">
    <property type="entry name" value="DNA-dir_RNA_pol1_lsu_N"/>
</dbReference>
<dbReference type="SMART" id="SM00663">
    <property type="entry name" value="RPOLA_N"/>
    <property type="match status" value="1"/>
</dbReference>
<dbReference type="CDD" id="cd02735">
    <property type="entry name" value="RNAP_I_Rpa1_C"/>
    <property type="match status" value="1"/>
</dbReference>
<feature type="domain" description="RNA polymerase N-terminal" evidence="16">
    <location>
        <begin position="390"/>
        <end position="735"/>
    </location>
</feature>
<evidence type="ECO:0000256" key="12">
    <source>
        <dbReference type="ARBA" id="ARBA00048552"/>
    </source>
</evidence>
<gene>
    <name evidence="17" type="ORF">C361_03266</name>
</gene>
<comment type="function">
    <text evidence="13">DNA-dependent RNA polymerase catalyzes the transcription of DNA into RNA using the four ribonucleoside triphosphates as substrates. Largest and catalytic core component of RNA polymerase I which synthesizes ribosomal RNA precursors. Forms the polymerase active center together with the second largest subunit. A single stranded DNA template strand of the promoter is positioned within the central active site cleft of Pol I. A bridging helix emanates from RPA1 and crosses the cleft near the catalytic site and is thought to promote translocation of Pol I by acting as a ratchet that moves the RNA-DNA hybrid through the active site by switching from straight to bent conformations at each step of nucleotide addition.</text>
</comment>
<dbReference type="GO" id="GO:0005736">
    <property type="term" value="C:RNA polymerase I complex"/>
    <property type="evidence" value="ECO:0007669"/>
    <property type="project" value="TreeGrafter"/>
</dbReference>
<dbReference type="FunFam" id="3.30.1490.180:FF:000003">
    <property type="entry name" value="DNA-directed RNA polymerase subunit"/>
    <property type="match status" value="1"/>
</dbReference>
<dbReference type="Proteomes" id="UP000199727">
    <property type="component" value="Unassembled WGS sequence"/>
</dbReference>
<evidence type="ECO:0000256" key="5">
    <source>
        <dbReference type="ARBA" id="ARBA00022679"/>
    </source>
</evidence>
<keyword evidence="8" id="KW-0862">Zinc</keyword>
<dbReference type="SUPFAM" id="SSF64484">
    <property type="entry name" value="beta and beta-prime subunits of DNA dependent RNA-polymerase"/>
    <property type="match status" value="1"/>
</dbReference>
<dbReference type="InterPro" id="IPR042102">
    <property type="entry name" value="RNA_pol_Rpb1_3_sf"/>
</dbReference>
<evidence type="ECO:0000256" key="9">
    <source>
        <dbReference type="ARBA" id="ARBA00022842"/>
    </source>
</evidence>
<keyword evidence="7" id="KW-0479">Metal-binding</keyword>
<dbReference type="FunFam" id="1.10.150.390:FF:000005">
    <property type="entry name" value="DNA-directed RNA polymerase subunit"/>
    <property type="match status" value="1"/>
</dbReference>
<comment type="caution">
    <text evidence="17">The sequence shown here is derived from an EMBL/GenBank/DDBJ whole genome shotgun (WGS) entry which is preliminary data.</text>
</comment>
<dbReference type="InterPro" id="IPR007081">
    <property type="entry name" value="RNA_pol_Rpb1_5"/>
</dbReference>
<feature type="compositionally biased region" description="Acidic residues" evidence="15">
    <location>
        <begin position="1439"/>
        <end position="1448"/>
    </location>
</feature>
<dbReference type="InterPro" id="IPR038120">
    <property type="entry name" value="Rpb1_funnel_sf"/>
</dbReference>
<dbReference type="InterPro" id="IPR006592">
    <property type="entry name" value="RNA_pol_N"/>
</dbReference>
<evidence type="ECO:0000256" key="2">
    <source>
        <dbReference type="ARBA" id="ARBA00006460"/>
    </source>
</evidence>
<dbReference type="FunFam" id="1.10.132.30:FF:000005">
    <property type="entry name" value="DNA-directed RNA polymerase subunit"/>
    <property type="match status" value="1"/>
</dbReference>
<dbReference type="InterPro" id="IPR007083">
    <property type="entry name" value="RNA_pol_Rpb1_4"/>
</dbReference>
<dbReference type="Gene3D" id="3.30.1490.180">
    <property type="entry name" value="RNA polymerase ii"/>
    <property type="match status" value="1"/>
</dbReference>
<protein>
    <recommendedName>
        <fullName evidence="14">DNA-directed RNA polymerase subunit</fullName>
        <ecNumber evidence="14">2.7.7.6</ecNumber>
    </recommendedName>
</protein>
<keyword evidence="10 14" id="KW-0804">Transcription</keyword>
<evidence type="ECO:0000256" key="11">
    <source>
        <dbReference type="ARBA" id="ARBA00023242"/>
    </source>
</evidence>
<dbReference type="InterPro" id="IPR044893">
    <property type="entry name" value="RNA_pol_Rpb1_clamp_domain"/>
</dbReference>